<evidence type="ECO:0000259" key="6">
    <source>
        <dbReference type="Pfam" id="PF00107"/>
    </source>
</evidence>
<keyword evidence="3" id="KW-0479">Metal-binding</keyword>
<comment type="cofactor">
    <cofactor evidence="1">
        <name>Zn(2+)</name>
        <dbReference type="ChEBI" id="CHEBI:29105"/>
    </cofactor>
</comment>
<feature type="domain" description="Alcohol dehydrogenase-like C-terminal" evidence="6">
    <location>
        <begin position="24"/>
        <end position="100"/>
    </location>
</feature>
<evidence type="ECO:0000256" key="4">
    <source>
        <dbReference type="ARBA" id="ARBA00022833"/>
    </source>
</evidence>
<dbReference type="EMBL" id="CAEZWE010000143">
    <property type="protein sequence ID" value="CAB4669617.1"/>
    <property type="molecule type" value="Genomic_DNA"/>
</dbReference>
<name>A0A6J6M5S6_9ZZZZ</name>
<dbReference type="PANTHER" id="PTHR43161">
    <property type="entry name" value="SORBITOL DEHYDROGENASE"/>
    <property type="match status" value="1"/>
</dbReference>
<evidence type="ECO:0000256" key="5">
    <source>
        <dbReference type="ARBA" id="ARBA00023002"/>
    </source>
</evidence>
<comment type="similarity">
    <text evidence="2">Belongs to the zinc-containing alcohol dehydrogenase family.</text>
</comment>
<dbReference type="PANTHER" id="PTHR43161:SF23">
    <property type="entry name" value="(R,R)-BUTANEDIOL DEHYDROGENASE-RELATED"/>
    <property type="match status" value="1"/>
</dbReference>
<sequence length="143" mass="15792">MDILARHPHQHLAAESIGVTAVSTPGKHYDITFDAVCTQQSFDSCVDAVRPGGQLLEFGMFWTPVQLSNSVMMKEVTIVPSIFYGHNEDHNDFMEAVDVLQRHPEITATIVTHRYALDEAVQAFETAKDKSSGAIKVHITPNA</sequence>
<dbReference type="InterPro" id="IPR013149">
    <property type="entry name" value="ADH-like_C"/>
</dbReference>
<gene>
    <name evidence="7" type="ORF">UFOPK2169_01888</name>
</gene>
<dbReference type="SUPFAM" id="SSF51735">
    <property type="entry name" value="NAD(P)-binding Rossmann-fold domains"/>
    <property type="match status" value="1"/>
</dbReference>
<keyword evidence="5" id="KW-0560">Oxidoreductase</keyword>
<dbReference type="Gene3D" id="3.40.50.720">
    <property type="entry name" value="NAD(P)-binding Rossmann-like Domain"/>
    <property type="match status" value="1"/>
</dbReference>
<dbReference type="Gene3D" id="3.90.180.10">
    <property type="entry name" value="Medium-chain alcohol dehydrogenases, catalytic domain"/>
    <property type="match status" value="1"/>
</dbReference>
<dbReference type="InterPro" id="IPR036291">
    <property type="entry name" value="NAD(P)-bd_dom_sf"/>
</dbReference>
<evidence type="ECO:0000256" key="2">
    <source>
        <dbReference type="ARBA" id="ARBA00008072"/>
    </source>
</evidence>
<evidence type="ECO:0000256" key="1">
    <source>
        <dbReference type="ARBA" id="ARBA00001947"/>
    </source>
</evidence>
<dbReference type="AlphaFoldDB" id="A0A6J6M5S6"/>
<organism evidence="7">
    <name type="scientific">freshwater metagenome</name>
    <dbReference type="NCBI Taxonomy" id="449393"/>
    <lineage>
        <taxon>unclassified sequences</taxon>
        <taxon>metagenomes</taxon>
        <taxon>ecological metagenomes</taxon>
    </lineage>
</organism>
<dbReference type="GO" id="GO:0046872">
    <property type="term" value="F:metal ion binding"/>
    <property type="evidence" value="ECO:0007669"/>
    <property type="project" value="UniProtKB-KW"/>
</dbReference>
<dbReference type="GO" id="GO:0016491">
    <property type="term" value="F:oxidoreductase activity"/>
    <property type="evidence" value="ECO:0007669"/>
    <property type="project" value="UniProtKB-KW"/>
</dbReference>
<evidence type="ECO:0000256" key="3">
    <source>
        <dbReference type="ARBA" id="ARBA00022723"/>
    </source>
</evidence>
<evidence type="ECO:0000313" key="7">
    <source>
        <dbReference type="EMBL" id="CAB4669617.1"/>
    </source>
</evidence>
<proteinExistence type="inferred from homology"/>
<dbReference type="Pfam" id="PF00107">
    <property type="entry name" value="ADH_zinc_N"/>
    <property type="match status" value="1"/>
</dbReference>
<reference evidence="7" key="1">
    <citation type="submission" date="2020-05" db="EMBL/GenBank/DDBJ databases">
        <authorList>
            <person name="Chiriac C."/>
            <person name="Salcher M."/>
            <person name="Ghai R."/>
            <person name="Kavagutti S V."/>
        </authorList>
    </citation>
    <scope>NUCLEOTIDE SEQUENCE</scope>
</reference>
<keyword evidence="4" id="KW-0862">Zinc</keyword>
<protein>
    <submittedName>
        <fullName evidence="7">Unannotated protein</fullName>
    </submittedName>
</protein>
<accession>A0A6J6M5S6</accession>